<feature type="region of interest" description="Disordered" evidence="1">
    <location>
        <begin position="1"/>
        <end position="33"/>
    </location>
</feature>
<organism evidence="2 3">
    <name type="scientific">Streptomyces gulbargensis</name>
    <dbReference type="NCBI Taxonomy" id="364901"/>
    <lineage>
        <taxon>Bacteria</taxon>
        <taxon>Bacillati</taxon>
        <taxon>Actinomycetota</taxon>
        <taxon>Actinomycetes</taxon>
        <taxon>Kitasatosporales</taxon>
        <taxon>Streptomycetaceae</taxon>
        <taxon>Streptomyces</taxon>
    </lineage>
</organism>
<protein>
    <submittedName>
        <fullName evidence="2">Uncharacterized protein</fullName>
    </submittedName>
</protein>
<reference evidence="3" key="1">
    <citation type="journal article" date="2019" name="Int. J. Syst. Evol. Microbiol.">
        <title>The Global Catalogue of Microorganisms (GCM) 10K type strain sequencing project: providing services to taxonomists for standard genome sequencing and annotation.</title>
        <authorList>
            <consortium name="The Broad Institute Genomics Platform"/>
            <consortium name="The Broad Institute Genome Sequencing Center for Infectious Disease"/>
            <person name="Wu L."/>
            <person name="Ma J."/>
        </authorList>
    </citation>
    <scope>NUCLEOTIDE SEQUENCE [LARGE SCALE GENOMIC DNA]</scope>
    <source>
        <strain evidence="3">JCM 16956</strain>
    </source>
</reference>
<gene>
    <name evidence="2" type="ORF">GCM10022244_51100</name>
</gene>
<proteinExistence type="predicted"/>
<accession>A0ABP7N678</accession>
<evidence type="ECO:0000313" key="3">
    <source>
        <dbReference type="Proteomes" id="UP001501000"/>
    </source>
</evidence>
<comment type="caution">
    <text evidence="2">The sequence shown here is derived from an EMBL/GenBank/DDBJ whole genome shotgun (WGS) entry which is preliminary data.</text>
</comment>
<sequence>MVQGPDVRGDEQELEGENAHDEQGGPWGDGTFQFIDETHAPTLRGGGCSRRWDGAERVRHTLIVRAFEMS</sequence>
<name>A0ABP7N678_9ACTN</name>
<evidence type="ECO:0000313" key="2">
    <source>
        <dbReference type="EMBL" id="GAA3936385.1"/>
    </source>
</evidence>
<dbReference type="EMBL" id="BAABAJ010000023">
    <property type="protein sequence ID" value="GAA3936385.1"/>
    <property type="molecule type" value="Genomic_DNA"/>
</dbReference>
<dbReference type="Proteomes" id="UP001501000">
    <property type="component" value="Unassembled WGS sequence"/>
</dbReference>
<feature type="compositionally biased region" description="Basic and acidic residues" evidence="1">
    <location>
        <begin position="7"/>
        <end position="23"/>
    </location>
</feature>
<keyword evidence="3" id="KW-1185">Reference proteome</keyword>
<evidence type="ECO:0000256" key="1">
    <source>
        <dbReference type="SAM" id="MobiDB-lite"/>
    </source>
</evidence>